<keyword evidence="1" id="KW-1133">Transmembrane helix</keyword>
<dbReference type="Gene3D" id="3.40.50.1820">
    <property type="entry name" value="alpha/beta hydrolase"/>
    <property type="match status" value="1"/>
</dbReference>
<gene>
    <name evidence="3" type="ORF">METZ01_LOCUS9894</name>
</gene>
<feature type="transmembrane region" description="Helical" evidence="1">
    <location>
        <begin position="6"/>
        <end position="26"/>
    </location>
</feature>
<dbReference type="Pfam" id="PF12146">
    <property type="entry name" value="Hydrolase_4"/>
    <property type="match status" value="1"/>
</dbReference>
<evidence type="ECO:0000259" key="2">
    <source>
        <dbReference type="Pfam" id="PF12146"/>
    </source>
</evidence>
<feature type="domain" description="Serine aminopeptidase S33" evidence="2">
    <location>
        <begin position="151"/>
        <end position="266"/>
    </location>
</feature>
<dbReference type="EMBL" id="UINC01000538">
    <property type="protein sequence ID" value="SUZ57040.1"/>
    <property type="molecule type" value="Genomic_DNA"/>
</dbReference>
<keyword evidence="1" id="KW-0812">Transmembrane</keyword>
<accession>A0A381NR47</accession>
<reference evidence="3" key="1">
    <citation type="submission" date="2018-05" db="EMBL/GenBank/DDBJ databases">
        <authorList>
            <person name="Lanie J.A."/>
            <person name="Ng W.-L."/>
            <person name="Kazmierczak K.M."/>
            <person name="Andrzejewski T.M."/>
            <person name="Davidsen T.M."/>
            <person name="Wayne K.J."/>
            <person name="Tettelin H."/>
            <person name="Glass J.I."/>
            <person name="Rusch D."/>
            <person name="Podicherti R."/>
            <person name="Tsui H.-C.T."/>
            <person name="Winkler M.E."/>
        </authorList>
    </citation>
    <scope>NUCLEOTIDE SEQUENCE</scope>
</reference>
<dbReference type="InterPro" id="IPR022742">
    <property type="entry name" value="Hydrolase_4"/>
</dbReference>
<dbReference type="PANTHER" id="PTHR12277">
    <property type="entry name" value="ALPHA/BETA HYDROLASE DOMAIN-CONTAINING PROTEIN"/>
    <property type="match status" value="1"/>
</dbReference>
<name>A0A381NR47_9ZZZZ</name>
<evidence type="ECO:0000313" key="3">
    <source>
        <dbReference type="EMBL" id="SUZ57040.1"/>
    </source>
</evidence>
<sequence length="377" mass="42455">MIAIIFLSVFAGIIGTFVFVVVYYAIETRRQGFKIFWHNIEYFSSVISIDENSISFRPHGRDIIDGLLPNIGFTSRDASLVLGGSPSTKDGVITRQIISINGYLEKGSRIRSSLFVYENNPKADLGLEYTDVSFESELGTLTGWHIPENSENWVIGVHGHRSYRTESMRFVPTFRKFGLNVLLSDYRNDQNAPTDKGGYHMFGLTEWRDLESAVKFCQNNGAQKIFLIGHSMGGAIVIKYLLESSTKSVITGVILESPALDLNKIIEMKASGIPLLPRGAEYPIKKLVSRMVNFNWKDLNYLVRSDELTTPILLIHSESDQTVPVFISDQLARSRPDIVTYLRLRGAQHAAAWNTDREIVESHMETFLSGKTNFTND</sequence>
<evidence type="ECO:0000256" key="1">
    <source>
        <dbReference type="SAM" id="Phobius"/>
    </source>
</evidence>
<dbReference type="SUPFAM" id="SSF53474">
    <property type="entry name" value="alpha/beta-Hydrolases"/>
    <property type="match status" value="1"/>
</dbReference>
<protein>
    <recommendedName>
        <fullName evidence="2">Serine aminopeptidase S33 domain-containing protein</fullName>
    </recommendedName>
</protein>
<organism evidence="3">
    <name type="scientific">marine metagenome</name>
    <dbReference type="NCBI Taxonomy" id="408172"/>
    <lineage>
        <taxon>unclassified sequences</taxon>
        <taxon>metagenomes</taxon>
        <taxon>ecological metagenomes</taxon>
    </lineage>
</organism>
<proteinExistence type="predicted"/>
<dbReference type="AlphaFoldDB" id="A0A381NR47"/>
<dbReference type="InterPro" id="IPR029058">
    <property type="entry name" value="AB_hydrolase_fold"/>
</dbReference>
<dbReference type="PANTHER" id="PTHR12277:SF79">
    <property type="entry name" value="XAA-PRO DIPEPTIDYL-PEPTIDASE-RELATED"/>
    <property type="match status" value="1"/>
</dbReference>
<keyword evidence="1" id="KW-0472">Membrane</keyword>